<evidence type="ECO:0000313" key="4">
    <source>
        <dbReference type="EMBL" id="EFC41758.1"/>
    </source>
</evidence>
<gene>
    <name evidence="4" type="ORF">NAEGRDRAFT_70542</name>
</gene>
<feature type="compositionally biased region" description="Low complexity" evidence="2">
    <location>
        <begin position="144"/>
        <end position="153"/>
    </location>
</feature>
<dbReference type="KEGG" id="ngr:NAEGRDRAFT_70542"/>
<dbReference type="OrthoDB" id="6495301at2759"/>
<dbReference type="SUPFAM" id="SSF53474">
    <property type="entry name" value="alpha/beta-Hydrolases"/>
    <property type="match status" value="1"/>
</dbReference>
<evidence type="ECO:0000313" key="5">
    <source>
        <dbReference type="Proteomes" id="UP000006671"/>
    </source>
</evidence>
<dbReference type="RefSeq" id="XP_002674502.1">
    <property type="nucleotide sequence ID" value="XM_002674456.1"/>
</dbReference>
<dbReference type="InterPro" id="IPR029058">
    <property type="entry name" value="AB_hydrolase_fold"/>
</dbReference>
<dbReference type="Proteomes" id="UP000006671">
    <property type="component" value="Unassembled WGS sequence"/>
</dbReference>
<dbReference type="AlphaFoldDB" id="D2VNL4"/>
<dbReference type="InParanoid" id="D2VNL4"/>
<dbReference type="PANTHER" id="PTHR48081:SF33">
    <property type="entry name" value="KYNURENINE FORMAMIDASE"/>
    <property type="match status" value="1"/>
</dbReference>
<dbReference type="Gene3D" id="3.40.50.1820">
    <property type="entry name" value="alpha/beta hydrolase"/>
    <property type="match status" value="1"/>
</dbReference>
<dbReference type="GeneID" id="8851423"/>
<name>D2VNL4_NAEGR</name>
<proteinExistence type="predicted"/>
<dbReference type="PANTHER" id="PTHR48081">
    <property type="entry name" value="AB HYDROLASE SUPERFAMILY PROTEIN C4A8.06C"/>
    <property type="match status" value="1"/>
</dbReference>
<keyword evidence="5" id="KW-1185">Reference proteome</keyword>
<dbReference type="InterPro" id="IPR049492">
    <property type="entry name" value="BD-FAE-like_dom"/>
</dbReference>
<dbReference type="InterPro" id="IPR050300">
    <property type="entry name" value="GDXG_lipolytic_enzyme"/>
</dbReference>
<sequence>MNQLGAMWTFFKKTYLGVEEKDGSTVDILHDHVDYDEEFEGHGDDEMKIMLGSESFDHENEVPTPTSSMNETTAVFEQHILEKKENIKWKLCRTTKQALEIYLQKSAMNTTNNNGQQLATNNTSGNNTTTTSTPEKKTCRRKSSASIDKSSSSTEPTKISVTVGNGQFEVESCRDVPYIADSDDPKQKLNIFRTRVKRSSQDQSKLPVLFFCHGGSWRRGDRTHRWFDAYSRMAMRICEEYPCVVVVIGYRLAPGAKTVPDQCEDVLSSFKFCTDNIEKYGGDSNNIAIFGHSAGAHLISLCLLRYGMNLKNLKDPYTTESKDFDEREQLDRQILEKIKAVICVGAVFDVQNVADRIFLTRKFIVEPAFGVADRYDDVSPIYYVERERIFLSRHVHNLKSVPSFYIANAASDLGLEDQGESFATKLKQIYDEYSNGHILWEDESKSPVVKYKRYEEGTNHFTIIGLSHAMGNIYEPLVTDILNFMKQTITVDSFVAKEISKPATIPTALASASSSAELTLIDEEDKEPTTAISSITSDEEDKRHMTRVESLEVIRGTMGL</sequence>
<accession>D2VNL4</accession>
<keyword evidence="1" id="KW-0378">Hydrolase</keyword>
<feature type="domain" description="BD-FAE-like" evidence="3">
    <location>
        <begin position="200"/>
        <end position="387"/>
    </location>
</feature>
<evidence type="ECO:0000256" key="2">
    <source>
        <dbReference type="SAM" id="MobiDB-lite"/>
    </source>
</evidence>
<feature type="compositionally biased region" description="Low complexity" evidence="2">
    <location>
        <begin position="120"/>
        <end position="133"/>
    </location>
</feature>
<reference evidence="4 5" key="1">
    <citation type="journal article" date="2010" name="Cell">
        <title>The genome of Naegleria gruberi illuminates early eukaryotic versatility.</title>
        <authorList>
            <person name="Fritz-Laylin L.K."/>
            <person name="Prochnik S.E."/>
            <person name="Ginger M.L."/>
            <person name="Dacks J.B."/>
            <person name="Carpenter M.L."/>
            <person name="Field M.C."/>
            <person name="Kuo A."/>
            <person name="Paredez A."/>
            <person name="Chapman J."/>
            <person name="Pham J."/>
            <person name="Shu S."/>
            <person name="Neupane R."/>
            <person name="Cipriano M."/>
            <person name="Mancuso J."/>
            <person name="Tu H."/>
            <person name="Salamov A."/>
            <person name="Lindquist E."/>
            <person name="Shapiro H."/>
            <person name="Lucas S."/>
            <person name="Grigoriev I.V."/>
            <person name="Cande W.Z."/>
            <person name="Fulton C."/>
            <person name="Rokhsar D.S."/>
            <person name="Dawson S.C."/>
        </authorList>
    </citation>
    <scope>NUCLEOTIDE SEQUENCE [LARGE SCALE GENOMIC DNA]</scope>
    <source>
        <strain evidence="4 5">NEG-M</strain>
    </source>
</reference>
<dbReference type="OMA" id="NHFTIIG"/>
<evidence type="ECO:0000259" key="3">
    <source>
        <dbReference type="Pfam" id="PF20434"/>
    </source>
</evidence>
<dbReference type="Pfam" id="PF20434">
    <property type="entry name" value="BD-FAE"/>
    <property type="match status" value="1"/>
</dbReference>
<organism evidence="5">
    <name type="scientific">Naegleria gruberi</name>
    <name type="common">Amoeba</name>
    <dbReference type="NCBI Taxonomy" id="5762"/>
    <lineage>
        <taxon>Eukaryota</taxon>
        <taxon>Discoba</taxon>
        <taxon>Heterolobosea</taxon>
        <taxon>Tetramitia</taxon>
        <taxon>Eutetramitia</taxon>
        <taxon>Vahlkampfiidae</taxon>
        <taxon>Naegleria</taxon>
    </lineage>
</organism>
<dbReference type="GO" id="GO:0016787">
    <property type="term" value="F:hydrolase activity"/>
    <property type="evidence" value="ECO:0007669"/>
    <property type="project" value="UniProtKB-KW"/>
</dbReference>
<protein>
    <submittedName>
        <fullName evidence="4">Predicted protein</fullName>
    </submittedName>
</protein>
<feature type="region of interest" description="Disordered" evidence="2">
    <location>
        <begin position="112"/>
        <end position="160"/>
    </location>
</feature>
<dbReference type="EMBL" id="GG738884">
    <property type="protein sequence ID" value="EFC41758.1"/>
    <property type="molecule type" value="Genomic_DNA"/>
</dbReference>
<evidence type="ECO:0000256" key="1">
    <source>
        <dbReference type="ARBA" id="ARBA00022801"/>
    </source>
</evidence>
<dbReference type="STRING" id="5762.D2VNL4"/>
<dbReference type="VEuPathDB" id="AmoebaDB:NAEGRDRAFT_70542"/>